<comment type="caution">
    <text evidence="1">The sequence shown here is derived from an EMBL/GenBank/DDBJ whole genome shotgun (WGS) entry which is preliminary data.</text>
</comment>
<dbReference type="RefSeq" id="WP_126727595.1">
    <property type="nucleotide sequence ID" value="NZ_RYZH01000058.1"/>
</dbReference>
<reference evidence="1 2" key="2">
    <citation type="submission" date="2019-01" db="EMBL/GenBank/DDBJ databases">
        <title>Tautonia sociabilis, a novel thermotolerant planctomycete of Isosphaeraceae family, isolated from a 4000 m deep subterranean habitat.</title>
        <authorList>
            <person name="Kovaleva O.L."/>
            <person name="Elcheninov A.G."/>
            <person name="Van Heerden E."/>
            <person name="Toshchakov S.V."/>
            <person name="Novikov A."/>
            <person name="Bonch-Osmolovskaya E.A."/>
            <person name="Kublanov I.V."/>
        </authorList>
    </citation>
    <scope>NUCLEOTIDE SEQUENCE [LARGE SCALE GENOMIC DNA]</scope>
    <source>
        <strain evidence="1 2">GM2012</strain>
    </source>
</reference>
<sequence>MASLVLALGTTAAADDGPVADKSRVCMVQDAVMDKPGIPVERGGKTYYGCCAMCSEMIAKEPERLTRAQDPVTGADVDKADALVFGLGRRAYYFESESSRARFAKNPALYVSPPDTNPR</sequence>
<evidence type="ECO:0000313" key="1">
    <source>
        <dbReference type="EMBL" id="RUL83560.1"/>
    </source>
</evidence>
<proteinExistence type="predicted"/>
<evidence type="ECO:0000313" key="2">
    <source>
        <dbReference type="Proteomes" id="UP000280296"/>
    </source>
</evidence>
<dbReference type="OrthoDB" id="1122197at2"/>
<evidence type="ECO:0008006" key="3">
    <source>
        <dbReference type="Google" id="ProtNLM"/>
    </source>
</evidence>
<accession>A0A432ME84</accession>
<dbReference type="AlphaFoldDB" id="A0A432ME84"/>
<name>A0A432ME84_9BACT</name>
<reference evidence="1 2" key="1">
    <citation type="submission" date="2018-12" db="EMBL/GenBank/DDBJ databases">
        <authorList>
            <person name="Toschakov S.V."/>
        </authorList>
    </citation>
    <scope>NUCLEOTIDE SEQUENCE [LARGE SCALE GENOMIC DNA]</scope>
    <source>
        <strain evidence="1 2">GM2012</strain>
    </source>
</reference>
<keyword evidence="2" id="KW-1185">Reference proteome</keyword>
<dbReference type="Proteomes" id="UP000280296">
    <property type="component" value="Unassembled WGS sequence"/>
</dbReference>
<dbReference type="EMBL" id="RYZH01000058">
    <property type="protein sequence ID" value="RUL83560.1"/>
    <property type="molecule type" value="Genomic_DNA"/>
</dbReference>
<organism evidence="1 2">
    <name type="scientific">Tautonia sociabilis</name>
    <dbReference type="NCBI Taxonomy" id="2080755"/>
    <lineage>
        <taxon>Bacteria</taxon>
        <taxon>Pseudomonadati</taxon>
        <taxon>Planctomycetota</taxon>
        <taxon>Planctomycetia</taxon>
        <taxon>Isosphaerales</taxon>
        <taxon>Isosphaeraceae</taxon>
        <taxon>Tautonia</taxon>
    </lineage>
</organism>
<protein>
    <recommendedName>
        <fullName evidence="3">YHS domain-containing protein</fullName>
    </recommendedName>
</protein>
<gene>
    <name evidence="1" type="ORF">TsocGM_21890</name>
</gene>